<gene>
    <name evidence="1" type="ordered locus">MROS_1564</name>
</gene>
<dbReference type="KEGG" id="mro:MROS_1564"/>
<accession>I7A4H6</accession>
<evidence type="ECO:0000313" key="2">
    <source>
        <dbReference type="Proteomes" id="UP000009011"/>
    </source>
</evidence>
<dbReference type="RefSeq" id="WP_014856235.1">
    <property type="nucleotide sequence ID" value="NC_018178.1"/>
</dbReference>
<protein>
    <submittedName>
        <fullName evidence="1">Uncharacterized protein</fullName>
    </submittedName>
</protein>
<dbReference type="EMBL" id="CP003557">
    <property type="protein sequence ID" value="AFN74801.1"/>
    <property type="molecule type" value="Genomic_DNA"/>
</dbReference>
<reference evidence="1 2" key="1">
    <citation type="journal article" date="2013" name="PLoS ONE">
        <title>Genomic analysis of Melioribacter roseus, facultatively anaerobic organotrophic bacterium representing a novel deep lineage within Bacteriodetes/Chlorobi group.</title>
        <authorList>
            <person name="Kadnikov V.V."/>
            <person name="Mardanov A.V."/>
            <person name="Podosokorskaya O.A."/>
            <person name="Gavrilov S.N."/>
            <person name="Kublanov I.V."/>
            <person name="Beletsky A.V."/>
            <person name="Bonch-Osmolovskaya E.A."/>
            <person name="Ravin N.V."/>
        </authorList>
    </citation>
    <scope>NUCLEOTIDE SEQUENCE [LARGE SCALE GENOMIC DNA]</scope>
    <source>
        <strain evidence="2">JCM 17771 / P3M-2</strain>
    </source>
</reference>
<dbReference type="HOGENOM" id="CLU_743501_0_0_10"/>
<dbReference type="STRING" id="1191523.MROS_1564"/>
<sequence>MKRLLIIFFLFLPFLVNAQNINGRITSSFYSFERYNTASSSETFFRTYQALNLNANYSKFSLRTRFNFESNLGNALDADPRVRFYNLYLEARDLFGIATVKLGRQPLFTPVAGGLFDGINLKLKYAGFSLTGFYGGNLPAYQKLELTDDLSNDYIMGGRFETVALKNFRLGVSYIDKNFKSVDYYAERLDENLDPVTILIQSKSNQYKLLSADAYYSYNNLVDVSTRYEYDLNYEVTSKVEFDGRVNATDKLGLNFYYNYREPRIRYNSIFSVFDYGNSQEIEGGFDYKISRLYRLFFKYGDVKFDSEHSSRLSLGVTTQYGSISYRKTLGDAGELDAASLYLAKSFVEGLITPSVGVTYTSYKLSSDDETNSITALLAGLNFRPWRILSFDFQTQYFNNKIYKNDFRVLFKVNYLFNTNL</sequence>
<dbReference type="Proteomes" id="UP000009011">
    <property type="component" value="Chromosome"/>
</dbReference>
<proteinExistence type="predicted"/>
<name>I7A4H6_MELRP</name>
<dbReference type="AlphaFoldDB" id="I7A4H6"/>
<organism evidence="1 2">
    <name type="scientific">Melioribacter roseus (strain DSM 23840 / JCM 17771 / VKM B-2668 / P3M-2)</name>
    <dbReference type="NCBI Taxonomy" id="1191523"/>
    <lineage>
        <taxon>Bacteria</taxon>
        <taxon>Pseudomonadati</taxon>
        <taxon>Ignavibacteriota</taxon>
        <taxon>Ignavibacteria</taxon>
        <taxon>Ignavibacteriales</taxon>
        <taxon>Melioribacteraceae</taxon>
        <taxon>Melioribacter</taxon>
    </lineage>
</organism>
<evidence type="ECO:0000313" key="1">
    <source>
        <dbReference type="EMBL" id="AFN74801.1"/>
    </source>
</evidence>
<keyword evidence="2" id="KW-1185">Reference proteome</keyword>
<dbReference type="TCDB" id="1.B.80.2.5">
    <property type="family name" value="the putative trans-outer membrane electron flow porin (tom-ef) family"/>
</dbReference>